<protein>
    <submittedName>
        <fullName evidence="1">Uncharacterized protein</fullName>
    </submittedName>
</protein>
<evidence type="ECO:0000313" key="1">
    <source>
        <dbReference type="EMBL" id="MBP1992296.1"/>
    </source>
</evidence>
<proteinExistence type="predicted"/>
<organism evidence="1 2">
    <name type="scientific">Paenibacillus eucommiae</name>
    <dbReference type="NCBI Taxonomy" id="1355755"/>
    <lineage>
        <taxon>Bacteria</taxon>
        <taxon>Bacillati</taxon>
        <taxon>Bacillota</taxon>
        <taxon>Bacilli</taxon>
        <taxon>Bacillales</taxon>
        <taxon>Paenibacillaceae</taxon>
        <taxon>Paenibacillus</taxon>
    </lineage>
</organism>
<reference evidence="1 2" key="1">
    <citation type="submission" date="2021-03" db="EMBL/GenBank/DDBJ databases">
        <title>Genomic Encyclopedia of Type Strains, Phase IV (KMG-IV): sequencing the most valuable type-strain genomes for metagenomic binning, comparative biology and taxonomic classification.</title>
        <authorList>
            <person name="Goeker M."/>
        </authorList>
    </citation>
    <scope>NUCLEOTIDE SEQUENCE [LARGE SCALE GENOMIC DNA]</scope>
    <source>
        <strain evidence="1 2">DSM 26048</strain>
    </source>
</reference>
<gene>
    <name evidence="1" type="ORF">J2Z66_003904</name>
</gene>
<dbReference type="RefSeq" id="WP_281068860.1">
    <property type="nucleotide sequence ID" value="NZ_JAGGLB010000013.1"/>
</dbReference>
<comment type="caution">
    <text evidence="1">The sequence shown here is derived from an EMBL/GenBank/DDBJ whole genome shotgun (WGS) entry which is preliminary data.</text>
</comment>
<sequence length="44" mass="5035">MGSLFERAIQLTMFFIVKVRLSSRPVTLMMIFIVKRGWMASKGG</sequence>
<name>A0ABS4IZA2_9BACL</name>
<keyword evidence="2" id="KW-1185">Reference proteome</keyword>
<dbReference type="Proteomes" id="UP001519287">
    <property type="component" value="Unassembled WGS sequence"/>
</dbReference>
<evidence type="ECO:0000313" key="2">
    <source>
        <dbReference type="Proteomes" id="UP001519287"/>
    </source>
</evidence>
<dbReference type="EMBL" id="JAGGLB010000013">
    <property type="protein sequence ID" value="MBP1992296.1"/>
    <property type="molecule type" value="Genomic_DNA"/>
</dbReference>
<accession>A0ABS4IZA2</accession>